<dbReference type="EMBL" id="CP003050">
    <property type="protein sequence ID" value="AGB16044.1"/>
    <property type="molecule type" value="Genomic_DNA"/>
</dbReference>
<evidence type="ECO:0000256" key="2">
    <source>
        <dbReference type="ARBA" id="ARBA00022723"/>
    </source>
</evidence>
<comment type="cofactor">
    <cofactor evidence="1">
        <name>Zn(2+)</name>
        <dbReference type="ChEBI" id="CHEBI:29105"/>
    </cofactor>
</comment>
<evidence type="ECO:0000313" key="7">
    <source>
        <dbReference type="Proteomes" id="UP000010846"/>
    </source>
</evidence>
<accession>L0IBA8</accession>
<reference evidence="6" key="1">
    <citation type="submission" date="2011-09" db="EMBL/GenBank/DDBJ databases">
        <title>Complete sequence of Halovivax ruber XH-70.</title>
        <authorList>
            <consortium name="US DOE Joint Genome Institute"/>
            <person name="Lucas S."/>
            <person name="Han J."/>
            <person name="Lapidus A."/>
            <person name="Cheng J.-F."/>
            <person name="Goodwin L."/>
            <person name="Pitluck S."/>
            <person name="Peters L."/>
            <person name="Mikhailova N."/>
            <person name="Davenport K."/>
            <person name="Detter J.C."/>
            <person name="Han C."/>
            <person name="Tapia R."/>
            <person name="Land M."/>
            <person name="Hauser L."/>
            <person name="Kyrpides N."/>
            <person name="Ivanova N."/>
            <person name="Pagani I."/>
            <person name="Sproer C."/>
            <person name="Anderson I."/>
            <person name="Woyke T."/>
        </authorList>
    </citation>
    <scope>NUCLEOTIDE SEQUENCE</scope>
    <source>
        <strain evidence="6">XH-70</strain>
    </source>
</reference>
<evidence type="ECO:0000313" key="6">
    <source>
        <dbReference type="EMBL" id="AGB16044.1"/>
    </source>
</evidence>
<evidence type="ECO:0000256" key="1">
    <source>
        <dbReference type="ARBA" id="ARBA00001947"/>
    </source>
</evidence>
<name>L0IBA8_HALRX</name>
<dbReference type="STRING" id="797302.Halru_1433"/>
<dbReference type="GO" id="GO:0046872">
    <property type="term" value="F:metal ion binding"/>
    <property type="evidence" value="ECO:0007669"/>
    <property type="project" value="UniProtKB-KW"/>
</dbReference>
<dbReference type="OrthoDB" id="323389at2157"/>
<keyword evidence="2" id="KW-0479">Metal-binding</keyword>
<gene>
    <name evidence="6" type="ordered locus">Halru_1433</name>
</gene>
<evidence type="ECO:0000256" key="4">
    <source>
        <dbReference type="ARBA" id="ARBA00022833"/>
    </source>
</evidence>
<dbReference type="PANTHER" id="PTHR15162">
    <property type="entry name" value="ASPARTOACYLASE"/>
    <property type="match status" value="1"/>
</dbReference>
<dbReference type="Gene3D" id="3.40.630.10">
    <property type="entry name" value="Zn peptidases"/>
    <property type="match status" value="1"/>
</dbReference>
<evidence type="ECO:0000259" key="5">
    <source>
        <dbReference type="Pfam" id="PF24827"/>
    </source>
</evidence>
<protein>
    <submittedName>
        <fullName evidence="6">Succinylglutamate desuccinylase</fullName>
    </submittedName>
</protein>
<dbReference type="KEGG" id="hru:Halru_1433"/>
<dbReference type="AlphaFoldDB" id="L0IBA8"/>
<dbReference type="InterPro" id="IPR055438">
    <property type="entry name" value="AstE_AspA_cat"/>
</dbReference>
<dbReference type="SUPFAM" id="SSF53187">
    <property type="entry name" value="Zn-dependent exopeptidases"/>
    <property type="match status" value="1"/>
</dbReference>
<dbReference type="GO" id="GO:0016788">
    <property type="term" value="F:hydrolase activity, acting on ester bonds"/>
    <property type="evidence" value="ECO:0007669"/>
    <property type="project" value="InterPro"/>
</dbReference>
<feature type="domain" description="Succinylglutamate desuccinylase/Aspartoacylase catalytic" evidence="5">
    <location>
        <begin position="10"/>
        <end position="162"/>
    </location>
</feature>
<dbReference type="GeneID" id="14376221"/>
<dbReference type="Pfam" id="PF24827">
    <property type="entry name" value="AstE_AspA_cat"/>
    <property type="match status" value="1"/>
</dbReference>
<dbReference type="InterPro" id="IPR050178">
    <property type="entry name" value="AspA/AstE_fam"/>
</dbReference>
<dbReference type="HOGENOM" id="CLU_1064042_0_0_2"/>
<keyword evidence="7" id="KW-1185">Reference proteome</keyword>
<dbReference type="RefSeq" id="WP_015300690.1">
    <property type="nucleotide sequence ID" value="NC_019964.1"/>
</dbReference>
<keyword evidence="3" id="KW-0378">Hydrolase</keyword>
<sequence length="264" mass="28336">MRVEQLGTGTPSIAIVGGIHGDEPCGVHAIERLISERPSVSEPVKLVVANERAIESGRRYVDEDLNRAFPGDETAASHEGRLAARLMDELAGTLVMSLHSTRSHADPFAVVDHVTETSRRVVSQLSIGALVETGAFADGRLRTGAETIEVECGLQGTQRAAENAVRLVREFLTAAGALPGDTLTHQLPHFRLTDTISKDSADRYEVFVDNFERVEPGDQFAAADGEPHVASDAFYPVLLSANGYEDVFGYTATKLPDIVPVGST</sequence>
<proteinExistence type="predicted"/>
<dbReference type="PANTHER" id="PTHR15162:SF7">
    <property type="entry name" value="SUCCINYLGLUTAMATE DESUCCINYLASE"/>
    <property type="match status" value="1"/>
</dbReference>
<organism evidence="6 7">
    <name type="scientific">Halovivax ruber (strain DSM 18193 / JCM 13892 / XH-70)</name>
    <dbReference type="NCBI Taxonomy" id="797302"/>
    <lineage>
        <taxon>Archaea</taxon>
        <taxon>Methanobacteriati</taxon>
        <taxon>Methanobacteriota</taxon>
        <taxon>Stenosarchaea group</taxon>
        <taxon>Halobacteria</taxon>
        <taxon>Halobacteriales</taxon>
        <taxon>Natrialbaceae</taxon>
        <taxon>Halovivax</taxon>
    </lineage>
</organism>
<dbReference type="GO" id="GO:0005829">
    <property type="term" value="C:cytosol"/>
    <property type="evidence" value="ECO:0007669"/>
    <property type="project" value="TreeGrafter"/>
</dbReference>
<keyword evidence="4" id="KW-0862">Zinc</keyword>
<dbReference type="eggNOG" id="arCOG02888">
    <property type="taxonomic scope" value="Archaea"/>
</dbReference>
<dbReference type="Proteomes" id="UP000010846">
    <property type="component" value="Chromosome"/>
</dbReference>
<evidence type="ECO:0000256" key="3">
    <source>
        <dbReference type="ARBA" id="ARBA00022801"/>
    </source>
</evidence>